<dbReference type="PANTHER" id="PTHR12124">
    <property type="entry name" value="POLYMYOSITIS/SCLERODERMA AUTOANTIGEN-RELATED"/>
    <property type="match status" value="1"/>
</dbReference>
<evidence type="ECO:0000256" key="6">
    <source>
        <dbReference type="ARBA" id="ARBA00022839"/>
    </source>
</evidence>
<dbReference type="EMBL" id="JAOTPV010000005">
    <property type="protein sequence ID" value="KAJ4482464.1"/>
    <property type="molecule type" value="Genomic_DNA"/>
</dbReference>
<dbReference type="InterPro" id="IPR010997">
    <property type="entry name" value="HRDC-like_sf"/>
</dbReference>
<dbReference type="InterPro" id="IPR044876">
    <property type="entry name" value="HRDC_dom_sf"/>
</dbReference>
<evidence type="ECO:0000256" key="8">
    <source>
        <dbReference type="ARBA" id="ARBA00043957"/>
    </source>
</evidence>
<accession>A0A9W9AIA4</accession>
<dbReference type="AlphaFoldDB" id="A0A9W9AIA4"/>
<evidence type="ECO:0000259" key="9">
    <source>
        <dbReference type="PROSITE" id="PS50967"/>
    </source>
</evidence>
<proteinExistence type="inferred from homology"/>
<evidence type="ECO:0000256" key="4">
    <source>
        <dbReference type="ARBA" id="ARBA00022801"/>
    </source>
</evidence>
<dbReference type="GO" id="GO:0000176">
    <property type="term" value="C:nuclear exosome (RNase complex)"/>
    <property type="evidence" value="ECO:0007669"/>
    <property type="project" value="InterPro"/>
</dbReference>
<evidence type="ECO:0000256" key="5">
    <source>
        <dbReference type="ARBA" id="ARBA00022835"/>
    </source>
</evidence>
<dbReference type="GO" id="GO:0005730">
    <property type="term" value="C:nucleolus"/>
    <property type="evidence" value="ECO:0007669"/>
    <property type="project" value="TreeGrafter"/>
</dbReference>
<comment type="similarity">
    <text evidence="8">Belongs to the exosome component 10/RRP6 family.</text>
</comment>
<dbReference type="CDD" id="cd06147">
    <property type="entry name" value="Rrp6p_like_exo"/>
    <property type="match status" value="1"/>
</dbReference>
<dbReference type="PROSITE" id="PS50967">
    <property type="entry name" value="HRDC"/>
    <property type="match status" value="1"/>
</dbReference>
<dbReference type="GO" id="GO:0000175">
    <property type="term" value="F:3'-5'-RNA exonuclease activity"/>
    <property type="evidence" value="ECO:0007669"/>
    <property type="project" value="InterPro"/>
</dbReference>
<keyword evidence="11" id="KW-1185">Reference proteome</keyword>
<dbReference type="GO" id="GO:0071051">
    <property type="term" value="P:poly(A)-dependent snoRNA 3'-end processing"/>
    <property type="evidence" value="ECO:0007669"/>
    <property type="project" value="TreeGrafter"/>
</dbReference>
<dbReference type="InterPro" id="IPR002562">
    <property type="entry name" value="3'-5'_exonuclease_dom"/>
</dbReference>
<dbReference type="FunFam" id="1.10.150.80:FF:000001">
    <property type="entry name" value="Putative exosome component 10"/>
    <property type="match status" value="1"/>
</dbReference>
<dbReference type="Pfam" id="PF00570">
    <property type="entry name" value="HRDC"/>
    <property type="match status" value="1"/>
</dbReference>
<dbReference type="OrthoDB" id="2250022at2759"/>
<feature type="domain" description="HRDC" evidence="9">
    <location>
        <begin position="492"/>
        <end position="572"/>
    </location>
</feature>
<dbReference type="Gene3D" id="3.30.420.10">
    <property type="entry name" value="Ribonuclease H-like superfamily/Ribonuclease H"/>
    <property type="match status" value="1"/>
</dbReference>
<evidence type="ECO:0000256" key="7">
    <source>
        <dbReference type="ARBA" id="ARBA00023242"/>
    </source>
</evidence>
<organism evidence="10 11">
    <name type="scientific">Lentinula aciculospora</name>
    <dbReference type="NCBI Taxonomy" id="153920"/>
    <lineage>
        <taxon>Eukaryota</taxon>
        <taxon>Fungi</taxon>
        <taxon>Dikarya</taxon>
        <taxon>Basidiomycota</taxon>
        <taxon>Agaricomycotina</taxon>
        <taxon>Agaricomycetes</taxon>
        <taxon>Agaricomycetidae</taxon>
        <taxon>Agaricales</taxon>
        <taxon>Marasmiineae</taxon>
        <taxon>Omphalotaceae</taxon>
        <taxon>Lentinula</taxon>
    </lineage>
</organism>
<keyword evidence="5" id="KW-0271">Exosome</keyword>
<dbReference type="GO" id="GO:0071038">
    <property type="term" value="P:TRAMP-dependent tRNA surveillance pathway"/>
    <property type="evidence" value="ECO:0007669"/>
    <property type="project" value="TreeGrafter"/>
</dbReference>
<evidence type="ECO:0000256" key="2">
    <source>
        <dbReference type="ARBA" id="ARBA00022552"/>
    </source>
</evidence>
<reference evidence="10" key="1">
    <citation type="submission" date="2022-08" db="EMBL/GenBank/DDBJ databases">
        <title>A Global Phylogenomic Analysis of the Shiitake Genus Lentinula.</title>
        <authorList>
            <consortium name="DOE Joint Genome Institute"/>
            <person name="Sierra-Patev S."/>
            <person name="Min B."/>
            <person name="Naranjo-Ortiz M."/>
            <person name="Looney B."/>
            <person name="Konkel Z."/>
            <person name="Slot J.C."/>
            <person name="Sakamoto Y."/>
            <person name="Steenwyk J.L."/>
            <person name="Rokas A."/>
            <person name="Carro J."/>
            <person name="Camarero S."/>
            <person name="Ferreira P."/>
            <person name="Molpeceres G."/>
            <person name="Ruiz-Duenas F.J."/>
            <person name="Serrano A."/>
            <person name="Henrissat B."/>
            <person name="Drula E."/>
            <person name="Hughes K.W."/>
            <person name="Mata J.L."/>
            <person name="Ishikawa N.K."/>
            <person name="Vargas-Isla R."/>
            <person name="Ushijima S."/>
            <person name="Smith C.A."/>
            <person name="Ahrendt S."/>
            <person name="Andreopoulos W."/>
            <person name="He G."/>
            <person name="Labutti K."/>
            <person name="Lipzen A."/>
            <person name="Ng V."/>
            <person name="Riley R."/>
            <person name="Sandor L."/>
            <person name="Barry K."/>
            <person name="Martinez A.T."/>
            <person name="Xiao Y."/>
            <person name="Gibbons J.G."/>
            <person name="Terashima K."/>
            <person name="Grigoriev I.V."/>
            <person name="Hibbett D.S."/>
        </authorList>
    </citation>
    <scope>NUCLEOTIDE SEQUENCE</scope>
    <source>
        <strain evidence="10">JLM2183</strain>
    </source>
</reference>
<dbReference type="GO" id="GO:0071039">
    <property type="term" value="P:nuclear polyadenylation-dependent CUT catabolic process"/>
    <property type="evidence" value="ECO:0007669"/>
    <property type="project" value="TreeGrafter"/>
</dbReference>
<dbReference type="GO" id="GO:0071036">
    <property type="term" value="P:nuclear polyadenylation-dependent snoRNA catabolic process"/>
    <property type="evidence" value="ECO:0007669"/>
    <property type="project" value="TreeGrafter"/>
</dbReference>
<sequence length="836" mass="94109">MSFQESLISSEFNEMNSQIQTSALRATRNSMLLPSDINFHRTMDTELSRDLDIFSSRILSVANQVLALIDTADFSGKDKGKLENEDDVVDNFHSIVLDTMDRMLEKTDMSLDEFLGRNKAPAIAINANVNSALVKNKLIAQKAKHALNPAIQHASHLPKPQLNFRKKVDNTDVPWYPTLSRKYNAQFPLGSNFYDPDHQVETNSPTKLHPYRYEIIHISYPPRMFQSSQPIPPTPFESTTFEWVSTVAELEGMLDQLRGATEIAVDLEHHSYRSYLGFLCLMQISTRQQDWIVDLLMLREELGVLNEVLTDPKITKVLHGAESDIVWLQQDLNLYIVNLFDTFHASKLLGFPRHGLANLLEMYCDFTPDKRFQLADWRIRPLPQEMLDYARSDTHFLLYIYDNLRNALLDRAISSNEPSLAAENTSSSSHSFHFAQALMRQALAKSETTALRVYEKELYDMEGGSGGNGWDTLAKKWNKHNLYANTYPVGIPGMQKDIYRRIHLWRDIVSREEDESVRYVLPNHFLFQLAEQPPTDMASMLKIFHFVPPILRRRAKELLDVIREVTEEHAIPNDEGSKQHVGLVEASTTLVEQQHSPNLTDSLWTLGSHSTNLSVSSSLFGSDSLMPSASGTITARFFNSRSALFGKALLSPTNNVSSSLPLNRLTEVVARIRSTLIITPIASYVSVKHEAKEMTLAHKRALEESLSLEGGTLDSAIQAEMPFIPSAQRGINTSATAPVEDSIVVVGQARQKKRKRVKTISSSDQGITKESDVDMVPFDFASTTNILDATPSTEQTAIPRKKAKQAKARGVLYGDFPAPPKAYNEVKTGNKSHTFK</sequence>
<dbReference type="Gene3D" id="1.10.150.80">
    <property type="entry name" value="HRDC domain"/>
    <property type="match status" value="1"/>
</dbReference>
<comment type="caution">
    <text evidence="10">The sequence shown here is derived from an EMBL/GenBank/DDBJ whole genome shotgun (WGS) entry which is preliminary data.</text>
</comment>
<dbReference type="GO" id="GO:0071037">
    <property type="term" value="P:nuclear polyadenylation-dependent snRNA catabolic process"/>
    <property type="evidence" value="ECO:0007669"/>
    <property type="project" value="TreeGrafter"/>
</dbReference>
<protein>
    <submittedName>
        <fullName evidence="10">Ribonuclease H-like domain-containing protein</fullName>
    </submittedName>
</protein>
<evidence type="ECO:0000256" key="1">
    <source>
        <dbReference type="ARBA" id="ARBA00004123"/>
    </source>
</evidence>
<dbReference type="Proteomes" id="UP001150266">
    <property type="component" value="Unassembled WGS sequence"/>
</dbReference>
<dbReference type="InterPro" id="IPR012588">
    <property type="entry name" value="Exosome-assoc_fac_Rrp6_N"/>
</dbReference>
<dbReference type="InterPro" id="IPR012337">
    <property type="entry name" value="RNaseH-like_sf"/>
</dbReference>
<dbReference type="SUPFAM" id="SSF53098">
    <property type="entry name" value="Ribonuclease H-like"/>
    <property type="match status" value="1"/>
</dbReference>
<name>A0A9W9AIA4_9AGAR</name>
<keyword evidence="2" id="KW-0698">rRNA processing</keyword>
<dbReference type="Pfam" id="PF01612">
    <property type="entry name" value="DNA_pol_A_exo1"/>
    <property type="match status" value="1"/>
</dbReference>
<dbReference type="SMART" id="SM00474">
    <property type="entry name" value="35EXOc"/>
    <property type="match status" value="1"/>
</dbReference>
<dbReference type="InterPro" id="IPR002121">
    <property type="entry name" value="HRDC_dom"/>
</dbReference>
<gene>
    <name evidence="10" type="ORF">J3R30DRAFT_2177325</name>
</gene>
<evidence type="ECO:0000256" key="3">
    <source>
        <dbReference type="ARBA" id="ARBA00022722"/>
    </source>
</evidence>
<evidence type="ECO:0000313" key="11">
    <source>
        <dbReference type="Proteomes" id="UP001150266"/>
    </source>
</evidence>
<dbReference type="InterPro" id="IPR049559">
    <property type="entry name" value="Rrp6p-like_exo"/>
</dbReference>
<evidence type="ECO:0000313" key="10">
    <source>
        <dbReference type="EMBL" id="KAJ4482464.1"/>
    </source>
</evidence>
<dbReference type="GO" id="GO:0071044">
    <property type="term" value="P:histone mRNA catabolic process"/>
    <property type="evidence" value="ECO:0007669"/>
    <property type="project" value="TreeGrafter"/>
</dbReference>
<dbReference type="InterPro" id="IPR045092">
    <property type="entry name" value="Rrp6-like"/>
</dbReference>
<keyword evidence="3" id="KW-0540">Nuclease</keyword>
<dbReference type="FunFam" id="3.30.420.10:FF:000059">
    <property type="entry name" value="Exosome complex exonuclease Rrp6"/>
    <property type="match status" value="1"/>
</dbReference>
<comment type="subcellular location">
    <subcellularLocation>
        <location evidence="1">Nucleus</location>
    </subcellularLocation>
</comment>
<dbReference type="GO" id="GO:0000166">
    <property type="term" value="F:nucleotide binding"/>
    <property type="evidence" value="ECO:0007669"/>
    <property type="project" value="InterPro"/>
</dbReference>
<dbReference type="PANTHER" id="PTHR12124:SF47">
    <property type="entry name" value="EXOSOME COMPONENT 10"/>
    <property type="match status" value="1"/>
</dbReference>
<dbReference type="Pfam" id="PF08066">
    <property type="entry name" value="PMC2NT"/>
    <property type="match status" value="1"/>
</dbReference>
<dbReference type="GO" id="GO:0071040">
    <property type="term" value="P:nuclear polyadenylation-dependent antisense transcript catabolic process"/>
    <property type="evidence" value="ECO:0007669"/>
    <property type="project" value="TreeGrafter"/>
</dbReference>
<dbReference type="InterPro" id="IPR036397">
    <property type="entry name" value="RNaseH_sf"/>
</dbReference>
<dbReference type="GO" id="GO:0071035">
    <property type="term" value="P:nuclear polyadenylation-dependent rRNA catabolic process"/>
    <property type="evidence" value="ECO:0007669"/>
    <property type="project" value="TreeGrafter"/>
</dbReference>
<keyword evidence="6" id="KW-0269">Exonuclease</keyword>
<dbReference type="GO" id="GO:0003727">
    <property type="term" value="F:single-stranded RNA binding"/>
    <property type="evidence" value="ECO:0007669"/>
    <property type="project" value="TreeGrafter"/>
</dbReference>
<dbReference type="SMART" id="SM00341">
    <property type="entry name" value="HRDC"/>
    <property type="match status" value="1"/>
</dbReference>
<keyword evidence="4" id="KW-0378">Hydrolase</keyword>
<keyword evidence="7" id="KW-0539">Nucleus</keyword>
<dbReference type="GO" id="GO:0000467">
    <property type="term" value="P:exonucleolytic trimming to generate mature 3'-end of 5.8S rRNA from tricistronic rRNA transcript (SSU-rRNA, 5.8S rRNA, LSU-rRNA)"/>
    <property type="evidence" value="ECO:0007669"/>
    <property type="project" value="InterPro"/>
</dbReference>
<dbReference type="SUPFAM" id="SSF47819">
    <property type="entry name" value="HRDC-like"/>
    <property type="match status" value="1"/>
</dbReference>